<evidence type="ECO:0000313" key="1">
    <source>
        <dbReference type="EMBL" id="EFG55354.1"/>
    </source>
</evidence>
<dbReference type="PATRIC" id="fig|585524.9.peg.1152"/>
<reference evidence="1 2" key="1">
    <citation type="submission" date="2010-04" db="EMBL/GenBank/DDBJ databases">
        <authorList>
            <person name="Muzny D."/>
            <person name="Qin X."/>
            <person name="Deng J."/>
            <person name="Jiang H."/>
            <person name="Liu Y."/>
            <person name="Qu J."/>
            <person name="Song X.-Z."/>
            <person name="Zhang L."/>
            <person name="Thornton R."/>
            <person name="Coyle M."/>
            <person name="Francisco L."/>
            <person name="Jackson L."/>
            <person name="Javaid M."/>
            <person name="Korchina V."/>
            <person name="Kovar C."/>
            <person name="Mata R."/>
            <person name="Mathew T."/>
            <person name="Ngo R."/>
            <person name="Nguyen L."/>
            <person name="Nguyen N."/>
            <person name="Okwuonu G."/>
            <person name="Ongeri F."/>
            <person name="Pham C."/>
            <person name="Simmons D."/>
            <person name="Wilczek-Boney K."/>
            <person name="Hale W."/>
            <person name="Jakkamsetti A."/>
            <person name="Pham P."/>
            <person name="Ruth R."/>
            <person name="San Lucas F."/>
            <person name="Warren J."/>
            <person name="Zhang J."/>
            <person name="Zhao Z."/>
            <person name="Zhou C."/>
            <person name="Zhu D."/>
            <person name="Lee S."/>
            <person name="Bess C."/>
            <person name="Blankenburg K."/>
            <person name="Forbes L."/>
            <person name="Fu Q."/>
            <person name="Gubbala S."/>
            <person name="Hirani K."/>
            <person name="Jayaseelan J.C."/>
            <person name="Lara F."/>
            <person name="Munidasa M."/>
            <person name="Palculict T."/>
            <person name="Patil S."/>
            <person name="Pu L.-L."/>
            <person name="Saada N."/>
            <person name="Tang L."/>
            <person name="Weissenberger G."/>
            <person name="Zhu Y."/>
            <person name="Hemphill L."/>
            <person name="Shang Y."/>
            <person name="Youmans B."/>
            <person name="Ayvaz T."/>
            <person name="Ross M."/>
            <person name="Santibanez J."/>
            <person name="Aqrawi P."/>
            <person name="Gross S."/>
            <person name="Joshi V."/>
            <person name="Fowler G."/>
            <person name="Nazareth L."/>
            <person name="Reid J."/>
            <person name="Worley K."/>
            <person name="Petrosino J."/>
            <person name="Highlander S."/>
            <person name="Gibbs R."/>
        </authorList>
    </citation>
    <scope>NUCLEOTIDE SEQUENCE [LARGE SCALE GENOMIC DNA]</scope>
    <source>
        <strain evidence="1 2">DSM 11664</strain>
    </source>
</reference>
<evidence type="ECO:0000313" key="2">
    <source>
        <dbReference type="Proteomes" id="UP000004069"/>
    </source>
</evidence>
<proteinExistence type="predicted"/>
<name>D4YTZ2_9LACO</name>
<protein>
    <recommendedName>
        <fullName evidence="3">Transcriptional activator, Rgg/GadR/MutR family domain protein</fullName>
    </recommendedName>
</protein>
<comment type="caution">
    <text evidence="1">The sequence shown here is derived from an EMBL/GenBank/DDBJ whole genome shotgun (WGS) entry which is preliminary data.</text>
</comment>
<gene>
    <name evidence="1" type="ORF">HMPREF0493_1003</name>
</gene>
<sequence>MALLCQRLDIEVGDIVVNQHQTKAWRNLSQAENAYLRFDYSEIHSLLKELQPSDLRLPYDRVHYNYLNGIYALENEQDQVKALAYFQEIIDEDWLALIIFIICWLYGRHNYMKDSDHLLHHAYKIGSRFHEVYYMGRILYRLGLNANAK</sequence>
<organism evidence="1 2">
    <name type="scientific">Lactobacillus amylolyticus DSM 11664</name>
    <dbReference type="NCBI Taxonomy" id="585524"/>
    <lineage>
        <taxon>Bacteria</taxon>
        <taxon>Bacillati</taxon>
        <taxon>Bacillota</taxon>
        <taxon>Bacilli</taxon>
        <taxon>Lactobacillales</taxon>
        <taxon>Lactobacillaceae</taxon>
        <taxon>Lactobacillus</taxon>
    </lineage>
</organism>
<dbReference type="AlphaFoldDB" id="D4YTZ2"/>
<dbReference type="EMBL" id="ADNY01000037">
    <property type="protein sequence ID" value="EFG55354.1"/>
    <property type="molecule type" value="Genomic_DNA"/>
</dbReference>
<dbReference type="STRING" id="83683.B1745_05980"/>
<accession>D4YTZ2</accession>
<dbReference type="Proteomes" id="UP000004069">
    <property type="component" value="Unassembled WGS sequence"/>
</dbReference>
<evidence type="ECO:0008006" key="3">
    <source>
        <dbReference type="Google" id="ProtNLM"/>
    </source>
</evidence>
<keyword evidence="2" id="KW-1185">Reference proteome</keyword>